<sequence>MVGALERSQDLICGPGKMVSTGTQQPKTTGDHHISVRSSKVRLQAGLSQQFAARTDDHEAMVFLQR</sequence>
<proteinExistence type="predicted"/>
<reference evidence="2" key="1">
    <citation type="submission" date="2019-08" db="EMBL/GenBank/DDBJ databases">
        <authorList>
            <person name="Kucharzyk K."/>
            <person name="Murdoch R.W."/>
            <person name="Higgins S."/>
            <person name="Loffler F."/>
        </authorList>
    </citation>
    <scope>NUCLEOTIDE SEQUENCE</scope>
</reference>
<feature type="region of interest" description="Disordered" evidence="1">
    <location>
        <begin position="1"/>
        <end position="35"/>
    </location>
</feature>
<dbReference type="AlphaFoldDB" id="A0A644YZH9"/>
<dbReference type="EMBL" id="VSSQ01006757">
    <property type="protein sequence ID" value="MPM33767.1"/>
    <property type="molecule type" value="Genomic_DNA"/>
</dbReference>
<evidence type="ECO:0000256" key="1">
    <source>
        <dbReference type="SAM" id="MobiDB-lite"/>
    </source>
</evidence>
<protein>
    <submittedName>
        <fullName evidence="2">Uncharacterized protein</fullName>
    </submittedName>
</protein>
<organism evidence="2">
    <name type="scientific">bioreactor metagenome</name>
    <dbReference type="NCBI Taxonomy" id="1076179"/>
    <lineage>
        <taxon>unclassified sequences</taxon>
        <taxon>metagenomes</taxon>
        <taxon>ecological metagenomes</taxon>
    </lineage>
</organism>
<evidence type="ECO:0000313" key="2">
    <source>
        <dbReference type="EMBL" id="MPM33767.1"/>
    </source>
</evidence>
<gene>
    <name evidence="2" type="ORF">SDC9_80346</name>
</gene>
<comment type="caution">
    <text evidence="2">The sequence shown here is derived from an EMBL/GenBank/DDBJ whole genome shotgun (WGS) entry which is preliminary data.</text>
</comment>
<accession>A0A644YZH9</accession>
<name>A0A644YZH9_9ZZZZ</name>